<dbReference type="AlphaFoldDB" id="A0A4Y2TJY3"/>
<sequence>MVKASTEICVSVLSCFSAFEQGLQPSKQSRRDCTFFPSEFLLRCCALSENKEIFSDPVRILFFSRSTVNLNFCRKSRPRIQESVISAMKTLCRNFLDLHSIEASSFPCIFAFSTVAVLRVKFGAV</sequence>
<keyword evidence="2" id="KW-1185">Reference proteome</keyword>
<proteinExistence type="predicted"/>
<reference evidence="1 2" key="1">
    <citation type="journal article" date="2019" name="Sci. Rep.">
        <title>Orb-weaving spider Araneus ventricosus genome elucidates the spidroin gene catalogue.</title>
        <authorList>
            <person name="Kono N."/>
            <person name="Nakamura H."/>
            <person name="Ohtoshi R."/>
            <person name="Moran D.A.P."/>
            <person name="Shinohara A."/>
            <person name="Yoshida Y."/>
            <person name="Fujiwara M."/>
            <person name="Mori M."/>
            <person name="Tomita M."/>
            <person name="Arakawa K."/>
        </authorList>
    </citation>
    <scope>NUCLEOTIDE SEQUENCE [LARGE SCALE GENOMIC DNA]</scope>
</reference>
<organism evidence="1 2">
    <name type="scientific">Araneus ventricosus</name>
    <name type="common">Orbweaver spider</name>
    <name type="synonym">Epeira ventricosa</name>
    <dbReference type="NCBI Taxonomy" id="182803"/>
    <lineage>
        <taxon>Eukaryota</taxon>
        <taxon>Metazoa</taxon>
        <taxon>Ecdysozoa</taxon>
        <taxon>Arthropoda</taxon>
        <taxon>Chelicerata</taxon>
        <taxon>Arachnida</taxon>
        <taxon>Araneae</taxon>
        <taxon>Araneomorphae</taxon>
        <taxon>Entelegynae</taxon>
        <taxon>Araneoidea</taxon>
        <taxon>Araneidae</taxon>
        <taxon>Araneus</taxon>
    </lineage>
</organism>
<evidence type="ECO:0000313" key="2">
    <source>
        <dbReference type="Proteomes" id="UP000499080"/>
    </source>
</evidence>
<protein>
    <submittedName>
        <fullName evidence="1">Uncharacterized protein</fullName>
    </submittedName>
</protein>
<name>A0A4Y2TJY3_ARAVE</name>
<gene>
    <name evidence="1" type="ORF">AVEN_162913_1</name>
</gene>
<evidence type="ECO:0000313" key="1">
    <source>
        <dbReference type="EMBL" id="GBO00965.1"/>
    </source>
</evidence>
<comment type="caution">
    <text evidence="1">The sequence shown here is derived from an EMBL/GenBank/DDBJ whole genome shotgun (WGS) entry which is preliminary data.</text>
</comment>
<dbReference type="Proteomes" id="UP000499080">
    <property type="component" value="Unassembled WGS sequence"/>
</dbReference>
<dbReference type="EMBL" id="BGPR01029278">
    <property type="protein sequence ID" value="GBO00965.1"/>
    <property type="molecule type" value="Genomic_DNA"/>
</dbReference>
<accession>A0A4Y2TJY3</accession>